<dbReference type="GeneID" id="90953048"/>
<dbReference type="GO" id="GO:0045944">
    <property type="term" value="P:positive regulation of transcription by RNA polymerase II"/>
    <property type="evidence" value="ECO:0007669"/>
    <property type="project" value="UniProtKB-ARBA"/>
</dbReference>
<evidence type="ECO:0000313" key="3">
    <source>
        <dbReference type="Proteomes" id="UP000595662"/>
    </source>
</evidence>
<feature type="compositionally biased region" description="Low complexity" evidence="1">
    <location>
        <begin position="93"/>
        <end position="105"/>
    </location>
</feature>
<name>A0A7T7BLQ8_PENDI</name>
<accession>A0A7T7BLQ8</accession>
<dbReference type="SUPFAM" id="SSF55455">
    <property type="entry name" value="SRF-like"/>
    <property type="match status" value="1"/>
</dbReference>
<dbReference type="AlphaFoldDB" id="A0A7T7BLQ8"/>
<sequence>MGGPDPNRLVRKQLRQRTSTLKSKARDLAKLCKADVYLVICSSRERYVYNSSGSSSWPPPDDDLQNLYPDLIRDPPAPEHPWISEPHPYGSRISPESEISTPSTENDSQLDLILDYFADRRRLLGEALAVEKQLQKLPA</sequence>
<evidence type="ECO:0000313" key="2">
    <source>
        <dbReference type="EMBL" id="QQK44166.1"/>
    </source>
</evidence>
<gene>
    <name evidence="2" type="ORF">Pdw03_8067</name>
</gene>
<reference evidence="2 3" key="1">
    <citation type="submission" date="2020-08" db="EMBL/GenBank/DDBJ databases">
        <title>The completed genome sequence of the pathogenic ascomycete fungus Penicillium digitatum.</title>
        <authorList>
            <person name="Wang M."/>
        </authorList>
    </citation>
    <scope>NUCLEOTIDE SEQUENCE [LARGE SCALE GENOMIC DNA]</scope>
    <source>
        <strain evidence="2 3">PdW03</strain>
    </source>
</reference>
<dbReference type="RefSeq" id="XP_065956936.1">
    <property type="nucleotide sequence ID" value="XM_066101853.1"/>
</dbReference>
<feature type="region of interest" description="Disordered" evidence="1">
    <location>
        <begin position="1"/>
        <end position="21"/>
    </location>
</feature>
<dbReference type="GO" id="GO:0003677">
    <property type="term" value="F:DNA binding"/>
    <property type="evidence" value="ECO:0007669"/>
    <property type="project" value="InterPro"/>
</dbReference>
<dbReference type="Proteomes" id="UP000595662">
    <property type="component" value="Chromosome 3"/>
</dbReference>
<dbReference type="GO" id="GO:0046983">
    <property type="term" value="F:protein dimerization activity"/>
    <property type="evidence" value="ECO:0007669"/>
    <property type="project" value="InterPro"/>
</dbReference>
<evidence type="ECO:0000256" key="1">
    <source>
        <dbReference type="SAM" id="MobiDB-lite"/>
    </source>
</evidence>
<dbReference type="InterPro" id="IPR036879">
    <property type="entry name" value="TF_MADSbox_sf"/>
</dbReference>
<protein>
    <recommendedName>
        <fullName evidence="4">MADS-box domain-containing protein</fullName>
    </recommendedName>
</protein>
<evidence type="ECO:0008006" key="4">
    <source>
        <dbReference type="Google" id="ProtNLM"/>
    </source>
</evidence>
<dbReference type="Gene3D" id="3.40.1810.10">
    <property type="entry name" value="Transcription factor, MADS-box"/>
    <property type="match status" value="1"/>
</dbReference>
<feature type="region of interest" description="Disordered" evidence="1">
    <location>
        <begin position="49"/>
        <end position="106"/>
    </location>
</feature>
<proteinExistence type="predicted"/>
<organism evidence="2 3">
    <name type="scientific">Penicillium digitatum</name>
    <name type="common">Green mold</name>
    <dbReference type="NCBI Taxonomy" id="36651"/>
    <lineage>
        <taxon>Eukaryota</taxon>
        <taxon>Fungi</taxon>
        <taxon>Dikarya</taxon>
        <taxon>Ascomycota</taxon>
        <taxon>Pezizomycotina</taxon>
        <taxon>Eurotiomycetes</taxon>
        <taxon>Eurotiomycetidae</taxon>
        <taxon>Eurotiales</taxon>
        <taxon>Aspergillaceae</taxon>
        <taxon>Penicillium</taxon>
    </lineage>
</organism>
<dbReference type="EMBL" id="CP060776">
    <property type="protein sequence ID" value="QQK44166.1"/>
    <property type="molecule type" value="Genomic_DNA"/>
</dbReference>